<feature type="transmembrane region" description="Helical" evidence="1">
    <location>
        <begin position="422"/>
        <end position="442"/>
    </location>
</feature>
<proteinExistence type="predicted"/>
<sequence>MDLISLDTLGAAAATLFEPHILLWCLAGVIAGFVFGASPGLTATTGVAIATPLTFGVDFNSAMALLLGIYASGYYAGSIPAILINTPGSPGNAATALPGYRLAQRGMADYAIGLSTVGSSLGGLLSLVVLLFFAPALSTFALKFTSVEYFTLGLFGLMCVAAVSGGSMIKGMIAASFGILLSTVGIDQVDGTTRFAFGFPAMQAGIPLIPALIAFFAIAEILSQIHTNTSNRPLVAQVSFPVAGLVPVFLRNWWVVIQSAAVGTFIGILPGTGPTIASWIAYGMVGKGRRAAAGGDDAAAEHEQDTRHLIATEVSNNAVTGGALVPLLTLGIPGDTVTAVLVGALLIQGIDPGPFFIIQNTDLFVVILGVLLLSAILITVIGLSARRVLPKILAIPYPILTPIVAILCITGVYAVNSSSFDVILAVVMGILGFLLLAFRFPMPPIVIGLVLGPIIETNFRNGLLANGGDISVFATRPISGSLLAILAIILGWQVLRSLRKTS</sequence>
<reference evidence="3 4" key="1">
    <citation type="submission" date="2018-05" db="EMBL/GenBank/DDBJ databases">
        <title>Genomic Encyclopedia of Type Strains, Phase IV (KMG-IV): sequencing the most valuable type-strain genomes for metagenomic binning, comparative biology and taxonomic classification.</title>
        <authorList>
            <person name="Goeker M."/>
        </authorList>
    </citation>
    <scope>NUCLEOTIDE SEQUENCE [LARGE SCALE GENOMIC DNA]</scope>
    <source>
        <strain evidence="3 4">DSM 16791</strain>
    </source>
</reference>
<accession>A0A317PRC5</accession>
<feature type="transmembrane region" description="Helical" evidence="1">
    <location>
        <begin position="62"/>
        <end position="84"/>
    </location>
</feature>
<feature type="transmembrane region" description="Helical" evidence="1">
    <location>
        <begin position="21"/>
        <end position="50"/>
    </location>
</feature>
<feature type="transmembrane region" description="Helical" evidence="1">
    <location>
        <begin position="201"/>
        <end position="222"/>
    </location>
</feature>
<keyword evidence="1" id="KW-0472">Membrane</keyword>
<keyword evidence="4" id="KW-1185">Reference proteome</keyword>
<dbReference type="Pfam" id="PF01970">
    <property type="entry name" value="TctA"/>
    <property type="match status" value="1"/>
</dbReference>
<evidence type="ECO:0000259" key="2">
    <source>
        <dbReference type="Pfam" id="PF01970"/>
    </source>
</evidence>
<dbReference type="PANTHER" id="PTHR35342">
    <property type="entry name" value="TRICARBOXYLIC TRANSPORT PROTEIN"/>
    <property type="match status" value="1"/>
</dbReference>
<keyword evidence="1" id="KW-1133">Transmembrane helix</keyword>
<dbReference type="InterPro" id="IPR002823">
    <property type="entry name" value="DUF112_TM"/>
</dbReference>
<gene>
    <name evidence="3" type="ORF">DFR52_101405</name>
</gene>
<feature type="transmembrane region" description="Helical" evidence="1">
    <location>
        <begin position="234"/>
        <end position="254"/>
    </location>
</feature>
<dbReference type="OrthoDB" id="9806425at2"/>
<comment type="caution">
    <text evidence="3">The sequence shown here is derived from an EMBL/GenBank/DDBJ whole genome shotgun (WGS) entry which is preliminary data.</text>
</comment>
<protein>
    <submittedName>
        <fullName evidence="3">Putative tricarboxylic transport membrane protein</fullName>
    </submittedName>
</protein>
<keyword evidence="1" id="KW-0812">Transmembrane</keyword>
<feature type="domain" description="DUF112" evidence="2">
    <location>
        <begin position="22"/>
        <end position="447"/>
    </location>
</feature>
<evidence type="ECO:0000313" key="4">
    <source>
        <dbReference type="Proteomes" id="UP000246352"/>
    </source>
</evidence>
<evidence type="ECO:0000256" key="1">
    <source>
        <dbReference type="SAM" id="Phobius"/>
    </source>
</evidence>
<name>A0A317PRC5_9HYPH</name>
<evidence type="ECO:0000313" key="3">
    <source>
        <dbReference type="EMBL" id="PWW03719.1"/>
    </source>
</evidence>
<feature type="transmembrane region" description="Helical" evidence="1">
    <location>
        <begin position="395"/>
        <end position="415"/>
    </location>
</feature>
<organism evidence="3 4">
    <name type="scientific">Hoeflea marina</name>
    <dbReference type="NCBI Taxonomy" id="274592"/>
    <lineage>
        <taxon>Bacteria</taxon>
        <taxon>Pseudomonadati</taxon>
        <taxon>Pseudomonadota</taxon>
        <taxon>Alphaproteobacteria</taxon>
        <taxon>Hyphomicrobiales</taxon>
        <taxon>Rhizobiaceae</taxon>
        <taxon>Hoeflea</taxon>
    </lineage>
</organism>
<feature type="transmembrane region" description="Helical" evidence="1">
    <location>
        <begin position="363"/>
        <end position="383"/>
    </location>
</feature>
<dbReference type="PANTHER" id="PTHR35342:SF5">
    <property type="entry name" value="TRICARBOXYLIC TRANSPORT PROTEIN"/>
    <property type="match status" value="1"/>
</dbReference>
<dbReference type="AlphaFoldDB" id="A0A317PRC5"/>
<dbReference type="RefSeq" id="WP_110030238.1">
    <property type="nucleotide sequence ID" value="NZ_QGTR01000001.1"/>
</dbReference>
<feature type="transmembrane region" description="Helical" evidence="1">
    <location>
        <begin position="260"/>
        <end position="282"/>
    </location>
</feature>
<feature type="transmembrane region" description="Helical" evidence="1">
    <location>
        <begin position="154"/>
        <end position="181"/>
    </location>
</feature>
<dbReference type="Proteomes" id="UP000246352">
    <property type="component" value="Unassembled WGS sequence"/>
</dbReference>
<dbReference type="EMBL" id="QGTR01000001">
    <property type="protein sequence ID" value="PWW03719.1"/>
    <property type="molecule type" value="Genomic_DNA"/>
</dbReference>
<feature type="transmembrane region" description="Helical" evidence="1">
    <location>
        <begin position="478"/>
        <end position="495"/>
    </location>
</feature>
<feature type="transmembrane region" description="Helical" evidence="1">
    <location>
        <begin position="121"/>
        <end position="142"/>
    </location>
</feature>